<name>A0A0F7EJC8_BRELA</name>
<feature type="domain" description="Beta-lactamase-related" evidence="1">
    <location>
        <begin position="7"/>
        <end position="333"/>
    </location>
</feature>
<dbReference type="AlphaFoldDB" id="A0A0F7EJC8"/>
<gene>
    <name evidence="2" type="ORF">EX87_20090</name>
</gene>
<organism evidence="2">
    <name type="scientific">Brevibacillus laterosporus</name>
    <name type="common">Bacillus laterosporus</name>
    <dbReference type="NCBI Taxonomy" id="1465"/>
    <lineage>
        <taxon>Bacteria</taxon>
        <taxon>Bacillati</taxon>
        <taxon>Bacillota</taxon>
        <taxon>Bacilli</taxon>
        <taxon>Bacillales</taxon>
        <taxon>Paenibacillaceae</taxon>
        <taxon>Brevibacillus</taxon>
    </lineage>
</organism>
<reference evidence="2" key="1">
    <citation type="submission" date="2015-03" db="EMBL/GenBank/DDBJ databases">
        <title>MIGS Cultured Bacterial/Archaeal sample from Brevibacillus laterosporus.</title>
        <authorList>
            <person name="Zeng D."/>
            <person name="Zhu L."/>
            <person name="Dong G."/>
            <person name="Ye W."/>
            <person name="Ren D."/>
            <person name="Wu L."/>
            <person name="Xu J."/>
            <person name="Li G."/>
            <person name="Guo L."/>
        </authorList>
    </citation>
    <scope>NUCLEOTIDE SEQUENCE</scope>
    <source>
        <strain evidence="2">B9</strain>
        <plasmid evidence="2">unnamed2</plasmid>
    </source>
</reference>
<dbReference type="Gene3D" id="3.40.710.10">
    <property type="entry name" value="DD-peptidase/beta-lactamase superfamily"/>
    <property type="match status" value="1"/>
</dbReference>
<evidence type="ECO:0000313" key="2">
    <source>
        <dbReference type="EMBL" id="AKF95892.1"/>
    </source>
</evidence>
<dbReference type="PANTHER" id="PTHR43283:SF3">
    <property type="entry name" value="BETA-LACTAMASE FAMILY PROTEIN (AFU_ORTHOLOGUE AFUA_5G07500)"/>
    <property type="match status" value="1"/>
</dbReference>
<geneLocation type="plasmid" evidence="2">
    <name>unnamed2</name>
</geneLocation>
<dbReference type="InterPro" id="IPR012338">
    <property type="entry name" value="Beta-lactam/transpept-like"/>
</dbReference>
<sequence length="529" mass="59739">MLSIESIDAIIQQTFDETRIPGFAIAVLKGEEVVYAKGFGSINKEEGGTPVTCDTIFRIGSLGKPLTGSAIMRLVEAGKVELDIPIINYVPEFRLSDPEAARKVTLRMLLNHTAGFPDGGDMVGKRDLEALGEYVREEISQLTLMAPPGFLHSYSNHHLNLAGYVAERVTGQFFPEFMKEWLFDPLQMSRTMYDPLVALTYSLALAHDRHPDGSLRVQHNFPENAANYPSYFAMSTVNDLATFALMHLNRGRVGQTQILSPDSIEEMHSLQADRFTLSGLASGLTFFRDTYKGVQMIRHAGAISTYNSAILLVPEQKVGVITLSSQDYGWTEAHEILDQMLELPKQMPKVFAAASFQEPSVDKSQWSSYEGTYIGFLKGAAQVRMSDNELFLNLNGEERQLCYVREHFFITYDDEQEPLDHIGFIPKDGEAAPYIMVNSSPCQRTTERLYQSDSSLWHKFEGDYTDNVLHFSFRVDDRGPVLIDEDTETICVPLKDNLFYVDEFGLMEFTETEEGMMLTFQNTWRYVKA</sequence>
<dbReference type="InterPro" id="IPR050789">
    <property type="entry name" value="Diverse_Enzym_Activities"/>
</dbReference>
<evidence type="ECO:0000259" key="1">
    <source>
        <dbReference type="Pfam" id="PF00144"/>
    </source>
</evidence>
<keyword evidence="2" id="KW-0614">Plasmid</keyword>
<dbReference type="SUPFAM" id="SSF56601">
    <property type="entry name" value="beta-lactamase/transpeptidase-like"/>
    <property type="match status" value="1"/>
</dbReference>
<dbReference type="RefSeq" id="WP_031415073.1">
    <property type="nucleotide sequence ID" value="NZ_CP011076.1"/>
</dbReference>
<accession>A0A0F7EJC8</accession>
<protein>
    <submittedName>
        <fullName evidence="2">Penicillin-binding protein</fullName>
    </submittedName>
</protein>
<dbReference type="PANTHER" id="PTHR43283">
    <property type="entry name" value="BETA-LACTAMASE-RELATED"/>
    <property type="match status" value="1"/>
</dbReference>
<dbReference type="Pfam" id="PF00144">
    <property type="entry name" value="Beta-lactamase"/>
    <property type="match status" value="1"/>
</dbReference>
<dbReference type="InterPro" id="IPR001466">
    <property type="entry name" value="Beta-lactam-related"/>
</dbReference>
<proteinExistence type="predicted"/>
<dbReference type="EMBL" id="CP011076">
    <property type="protein sequence ID" value="AKF95892.1"/>
    <property type="molecule type" value="Genomic_DNA"/>
</dbReference>